<evidence type="ECO:0000256" key="3">
    <source>
        <dbReference type="PROSITE-ProRule" id="PRU00023"/>
    </source>
</evidence>
<feature type="coiled-coil region" evidence="4">
    <location>
        <begin position="163"/>
        <end position="194"/>
    </location>
</feature>
<accession>A0ABR2HIH9</accession>
<sequence>MSSEYIQEKKKFQADIIEYIDSEENAEEHYQNLTQYFQDQNIKDSKPELEVLFNIITRIANFHYRSSDFFSKIEKLILIFKDDLSQKFSNMEIYNIFGSNKRILLFLLQENILTLNLSICEKISIDKDSYYYFYPEITSLFPQFKPKDTNKSDRYREYLHSFLENTENDKKEIIELIETNRQEFERKRKVAENDSYICQLIREDDIENFIIFINQNNHPLDSKIKHSIFETNSFLIRKKDTTMMNRFYLSLMNCSESLIEYAAFFGSIQIFKYLYMNKVDLNGILWFYAIHGCHPEIIRILEENKIQPNKKLNKRQTDSAPFNRCFLYSMKCFNTETTDYIQKTYITDFDYSIKAIKYFNFQYFPEKLNNEEIFGNLCKYGYFTLVNFLIETSSIDLNKPFENMPLIFTAILYDHFEIVKLLFESGSFDINNRIEYKAQNGTTKIIGMLHIAVKNENIKIIQYLLSIKDVNANLHYLKTKKTSYGGYSTDYILEIENTNESEEMKFFEYDELGNIILYKKTALHLAAKIGNKSIVSLLLSNSTIDVNAKTLVKKYKQRSSNSHGVYENISSKERFIESPLSIALKSNNFEVAQLLLNHPNIDMNSNSIYNCEYLYDYNNYKKYKERQCSGSAGEYKTILYLAIEKENVETVQLLLRNPNIDVNAQSTLIVNQEELVEFVHEIFNMDSKEAENNAVDPVTIKQTSLELAISKQNPEILKLLLQQPSIDVINNSCGINAFKKSIGNGHVEIFNLLINRPDLNVISEFRGALHKAVSSGNIEMVKVILDRPLIDVNEIVDGKTALEIAAKVGNVDIFRLLQNRPDIDIMKNNCAQSAFKEAALKGNIEIFKILFDRPEININDNENGVTALKNAVSGGNVEIVKLLLNKPDINVNDSTGGKNAMKIAAEMKNIEMVKLLLTRPEIKFDPETIYNDVDYDKFKIIYLLLNSKQIGENPYNSL</sequence>
<keyword evidence="1" id="KW-0677">Repeat</keyword>
<dbReference type="SUPFAM" id="SSF48403">
    <property type="entry name" value="Ankyrin repeat"/>
    <property type="match status" value="3"/>
</dbReference>
<dbReference type="EMBL" id="JAPFFF010000027">
    <property type="protein sequence ID" value="KAK8848030.1"/>
    <property type="molecule type" value="Genomic_DNA"/>
</dbReference>
<keyword evidence="4" id="KW-0175">Coiled coil</keyword>
<evidence type="ECO:0000256" key="1">
    <source>
        <dbReference type="ARBA" id="ARBA00022737"/>
    </source>
</evidence>
<dbReference type="InterPro" id="IPR002110">
    <property type="entry name" value="Ankyrin_rpt"/>
</dbReference>
<evidence type="ECO:0000313" key="5">
    <source>
        <dbReference type="EMBL" id="KAK8848030.1"/>
    </source>
</evidence>
<feature type="repeat" description="ANK" evidence="3">
    <location>
        <begin position="863"/>
        <end position="886"/>
    </location>
</feature>
<evidence type="ECO:0008006" key="7">
    <source>
        <dbReference type="Google" id="ProtNLM"/>
    </source>
</evidence>
<gene>
    <name evidence="5" type="ORF">M9Y10_019083</name>
</gene>
<keyword evidence="2 3" id="KW-0040">ANK repeat</keyword>
<dbReference type="PANTHER" id="PTHR24198:SF165">
    <property type="entry name" value="ANKYRIN REPEAT-CONTAINING PROTEIN-RELATED"/>
    <property type="match status" value="1"/>
</dbReference>
<dbReference type="Pfam" id="PF12796">
    <property type="entry name" value="Ank_2"/>
    <property type="match status" value="4"/>
</dbReference>
<evidence type="ECO:0000313" key="6">
    <source>
        <dbReference type="Proteomes" id="UP001470230"/>
    </source>
</evidence>
<reference evidence="5 6" key="1">
    <citation type="submission" date="2024-04" db="EMBL/GenBank/DDBJ databases">
        <title>Tritrichomonas musculus Genome.</title>
        <authorList>
            <person name="Alves-Ferreira E."/>
            <person name="Grigg M."/>
            <person name="Lorenzi H."/>
            <person name="Galac M."/>
        </authorList>
    </citation>
    <scope>NUCLEOTIDE SEQUENCE [LARGE SCALE GENOMIC DNA]</scope>
    <source>
        <strain evidence="5 6">EAF2021</strain>
    </source>
</reference>
<evidence type="ECO:0000256" key="2">
    <source>
        <dbReference type="ARBA" id="ARBA00023043"/>
    </source>
</evidence>
<dbReference type="SMART" id="SM00248">
    <property type="entry name" value="ANK"/>
    <property type="match status" value="14"/>
</dbReference>
<dbReference type="Proteomes" id="UP001470230">
    <property type="component" value="Unassembled WGS sequence"/>
</dbReference>
<keyword evidence="6" id="KW-1185">Reference proteome</keyword>
<dbReference type="PROSITE" id="PS50088">
    <property type="entry name" value="ANK_REPEAT"/>
    <property type="match status" value="2"/>
</dbReference>
<name>A0ABR2HIH9_9EUKA</name>
<dbReference type="PANTHER" id="PTHR24198">
    <property type="entry name" value="ANKYRIN REPEAT AND PROTEIN KINASE DOMAIN-CONTAINING PROTEIN"/>
    <property type="match status" value="1"/>
</dbReference>
<dbReference type="PROSITE" id="PS50297">
    <property type="entry name" value="ANK_REP_REGION"/>
    <property type="match status" value="2"/>
</dbReference>
<dbReference type="Gene3D" id="1.25.40.20">
    <property type="entry name" value="Ankyrin repeat-containing domain"/>
    <property type="match status" value="4"/>
</dbReference>
<dbReference type="InterPro" id="IPR036770">
    <property type="entry name" value="Ankyrin_rpt-contain_sf"/>
</dbReference>
<organism evidence="5 6">
    <name type="scientific">Tritrichomonas musculus</name>
    <dbReference type="NCBI Taxonomy" id="1915356"/>
    <lineage>
        <taxon>Eukaryota</taxon>
        <taxon>Metamonada</taxon>
        <taxon>Parabasalia</taxon>
        <taxon>Tritrichomonadida</taxon>
        <taxon>Tritrichomonadidae</taxon>
        <taxon>Tritrichomonas</taxon>
    </lineage>
</organism>
<protein>
    <recommendedName>
        <fullName evidence="7">Ankyrin</fullName>
    </recommendedName>
</protein>
<proteinExistence type="predicted"/>
<comment type="caution">
    <text evidence="5">The sequence shown here is derived from an EMBL/GenBank/DDBJ whole genome shotgun (WGS) entry which is preliminary data.</text>
</comment>
<dbReference type="Pfam" id="PF00023">
    <property type="entry name" value="Ank"/>
    <property type="match status" value="1"/>
</dbReference>
<evidence type="ECO:0000256" key="4">
    <source>
        <dbReference type="SAM" id="Coils"/>
    </source>
</evidence>
<feature type="repeat" description="ANK" evidence="3">
    <location>
        <begin position="518"/>
        <end position="542"/>
    </location>
</feature>